<evidence type="ECO:0000256" key="12">
    <source>
        <dbReference type="ARBA" id="ARBA00023136"/>
    </source>
</evidence>
<keyword evidence="7 16" id="KW-0732">Signal</keyword>
<evidence type="ECO:0000313" key="17">
    <source>
        <dbReference type="EMBL" id="KAF1981304.1"/>
    </source>
</evidence>
<evidence type="ECO:0000256" key="5">
    <source>
        <dbReference type="ARBA" id="ARBA00022568"/>
    </source>
</evidence>
<feature type="compositionally biased region" description="Low complexity" evidence="14">
    <location>
        <begin position="272"/>
        <end position="289"/>
    </location>
</feature>
<evidence type="ECO:0000256" key="4">
    <source>
        <dbReference type="ARBA" id="ARBA00022448"/>
    </source>
</evidence>
<feature type="chain" id="PRO_5026194145" description="Store-operated calcium entry-associated regulatory factor" evidence="16">
    <location>
        <begin position="21"/>
        <end position="297"/>
    </location>
</feature>
<evidence type="ECO:0000256" key="6">
    <source>
        <dbReference type="ARBA" id="ARBA00022692"/>
    </source>
</evidence>
<dbReference type="OrthoDB" id="20303at2759"/>
<keyword evidence="10 15" id="KW-1133">Transmembrane helix</keyword>
<dbReference type="GO" id="GO:0005789">
    <property type="term" value="C:endoplasmic reticulum membrane"/>
    <property type="evidence" value="ECO:0007669"/>
    <property type="project" value="UniProtKB-SubCell"/>
</dbReference>
<gene>
    <name evidence="17" type="ORF">K402DRAFT_342681</name>
</gene>
<organism evidence="17 18">
    <name type="scientific">Aulographum hederae CBS 113979</name>
    <dbReference type="NCBI Taxonomy" id="1176131"/>
    <lineage>
        <taxon>Eukaryota</taxon>
        <taxon>Fungi</taxon>
        <taxon>Dikarya</taxon>
        <taxon>Ascomycota</taxon>
        <taxon>Pezizomycotina</taxon>
        <taxon>Dothideomycetes</taxon>
        <taxon>Pleosporomycetidae</taxon>
        <taxon>Aulographales</taxon>
        <taxon>Aulographaceae</taxon>
    </lineage>
</organism>
<feature type="signal peptide" evidence="16">
    <location>
        <begin position="1"/>
        <end position="20"/>
    </location>
</feature>
<feature type="transmembrane region" description="Helical" evidence="15">
    <location>
        <begin position="156"/>
        <end position="179"/>
    </location>
</feature>
<keyword evidence="11" id="KW-0406">Ion transport</keyword>
<evidence type="ECO:0000256" key="15">
    <source>
        <dbReference type="SAM" id="Phobius"/>
    </source>
</evidence>
<comment type="subcellular location">
    <subcellularLocation>
        <location evidence="1">Endoplasmic reticulum membrane</location>
        <topology evidence="1">Single-pass type I membrane protein</topology>
    </subcellularLocation>
</comment>
<sequence length="297" mass="31441">MLYATAFLAALAAFNSFTEAATKPKNSVLLSNVKTLTVYNGKETSHRRVSALPQLNCIGGNGRGLFEVDVMRCKNQGSDYDDDSIQWSCTASLPPEFKLGSTEVICEGYDSPDDPYILKGSCGVEYRLVLTDAGEAKYGQRRDTSESSFSMGKEGWTISSVLFFMLFGGVALLMIVNFVRTLMQNRGQPRHPRAPRAPGWGGGYGGGGDDPPPPYDPYPPSSKPRKTYQKPSQGAWQPGFWSGAAGGAAAGAAASYLAGGRRSGSGNGEGSSRGSSSSATPSSSRYTSTGFGGTSRR</sequence>
<feature type="compositionally biased region" description="Pro residues" evidence="14">
    <location>
        <begin position="210"/>
        <end position="222"/>
    </location>
</feature>
<evidence type="ECO:0000256" key="9">
    <source>
        <dbReference type="ARBA" id="ARBA00022837"/>
    </source>
</evidence>
<evidence type="ECO:0000256" key="2">
    <source>
        <dbReference type="ARBA" id="ARBA00006833"/>
    </source>
</evidence>
<dbReference type="PANTHER" id="PTHR15929:SF0">
    <property type="entry name" value="STORE-OPERATED CALCIUM ENTRY-ASSOCIATED REGULATORY FACTOR"/>
    <property type="match status" value="1"/>
</dbReference>
<accession>A0A6G1GKG2</accession>
<dbReference type="EMBL" id="ML977202">
    <property type="protein sequence ID" value="KAF1981304.1"/>
    <property type="molecule type" value="Genomic_DNA"/>
</dbReference>
<dbReference type="Proteomes" id="UP000800041">
    <property type="component" value="Unassembled WGS sequence"/>
</dbReference>
<dbReference type="GO" id="GO:0006816">
    <property type="term" value="P:calcium ion transport"/>
    <property type="evidence" value="ECO:0007669"/>
    <property type="project" value="UniProtKB-KW"/>
</dbReference>
<dbReference type="Pfam" id="PF06682">
    <property type="entry name" value="SARAF"/>
    <property type="match status" value="1"/>
</dbReference>
<proteinExistence type="inferred from homology"/>
<protein>
    <recommendedName>
        <fullName evidence="3">Store-operated calcium entry-associated regulatory factor</fullName>
    </recommendedName>
    <alternativeName>
        <fullName evidence="13">Transmembrane protein 66</fullName>
    </alternativeName>
</protein>
<keyword evidence="6 15" id="KW-0812">Transmembrane</keyword>
<comment type="similarity">
    <text evidence="2">Belongs to the SARAF family.</text>
</comment>
<keyword evidence="4" id="KW-0813">Transport</keyword>
<evidence type="ECO:0000256" key="7">
    <source>
        <dbReference type="ARBA" id="ARBA00022729"/>
    </source>
</evidence>
<dbReference type="InterPro" id="IPR009567">
    <property type="entry name" value="SARAF"/>
</dbReference>
<evidence type="ECO:0000256" key="10">
    <source>
        <dbReference type="ARBA" id="ARBA00022989"/>
    </source>
</evidence>
<reference evidence="17" key="1">
    <citation type="journal article" date="2020" name="Stud. Mycol.">
        <title>101 Dothideomycetes genomes: a test case for predicting lifestyles and emergence of pathogens.</title>
        <authorList>
            <person name="Haridas S."/>
            <person name="Albert R."/>
            <person name="Binder M."/>
            <person name="Bloem J."/>
            <person name="Labutti K."/>
            <person name="Salamov A."/>
            <person name="Andreopoulos B."/>
            <person name="Baker S."/>
            <person name="Barry K."/>
            <person name="Bills G."/>
            <person name="Bluhm B."/>
            <person name="Cannon C."/>
            <person name="Castanera R."/>
            <person name="Culley D."/>
            <person name="Daum C."/>
            <person name="Ezra D."/>
            <person name="Gonzalez J."/>
            <person name="Henrissat B."/>
            <person name="Kuo A."/>
            <person name="Liang C."/>
            <person name="Lipzen A."/>
            <person name="Lutzoni F."/>
            <person name="Magnuson J."/>
            <person name="Mondo S."/>
            <person name="Nolan M."/>
            <person name="Ohm R."/>
            <person name="Pangilinan J."/>
            <person name="Park H.-J."/>
            <person name="Ramirez L."/>
            <person name="Alfaro M."/>
            <person name="Sun H."/>
            <person name="Tritt A."/>
            <person name="Yoshinaga Y."/>
            <person name="Zwiers L.-H."/>
            <person name="Turgeon B."/>
            <person name="Goodwin S."/>
            <person name="Spatafora J."/>
            <person name="Crous P."/>
            <person name="Grigoriev I."/>
        </authorList>
    </citation>
    <scope>NUCLEOTIDE SEQUENCE</scope>
    <source>
        <strain evidence="17">CBS 113979</strain>
    </source>
</reference>
<evidence type="ECO:0000256" key="13">
    <source>
        <dbReference type="ARBA" id="ARBA00031116"/>
    </source>
</evidence>
<evidence type="ECO:0000256" key="16">
    <source>
        <dbReference type="SAM" id="SignalP"/>
    </source>
</evidence>
<keyword evidence="9" id="KW-0106">Calcium</keyword>
<keyword evidence="5" id="KW-0109">Calcium transport</keyword>
<dbReference type="PANTHER" id="PTHR15929">
    <property type="entry name" value="STORE-OPERATED CALCIUM ENTRY-ASSOCIATED REGULATORY FACTOR"/>
    <property type="match status" value="1"/>
</dbReference>
<evidence type="ECO:0000313" key="18">
    <source>
        <dbReference type="Proteomes" id="UP000800041"/>
    </source>
</evidence>
<feature type="compositionally biased region" description="Gly residues" evidence="14">
    <location>
        <begin position="261"/>
        <end position="271"/>
    </location>
</feature>
<evidence type="ECO:0000256" key="1">
    <source>
        <dbReference type="ARBA" id="ARBA00004115"/>
    </source>
</evidence>
<feature type="region of interest" description="Disordered" evidence="14">
    <location>
        <begin position="257"/>
        <end position="297"/>
    </location>
</feature>
<keyword evidence="12 15" id="KW-0472">Membrane</keyword>
<feature type="region of interest" description="Disordered" evidence="14">
    <location>
        <begin position="186"/>
        <end position="241"/>
    </location>
</feature>
<keyword evidence="8" id="KW-0256">Endoplasmic reticulum</keyword>
<feature type="compositionally biased region" description="Gly residues" evidence="14">
    <location>
        <begin position="199"/>
        <end position="209"/>
    </location>
</feature>
<dbReference type="AlphaFoldDB" id="A0A6G1GKG2"/>
<evidence type="ECO:0000256" key="3">
    <source>
        <dbReference type="ARBA" id="ARBA00016584"/>
    </source>
</evidence>
<evidence type="ECO:0000256" key="11">
    <source>
        <dbReference type="ARBA" id="ARBA00023065"/>
    </source>
</evidence>
<keyword evidence="18" id="KW-1185">Reference proteome</keyword>
<evidence type="ECO:0000256" key="14">
    <source>
        <dbReference type="SAM" id="MobiDB-lite"/>
    </source>
</evidence>
<dbReference type="GO" id="GO:2001256">
    <property type="term" value="P:regulation of store-operated calcium entry"/>
    <property type="evidence" value="ECO:0007669"/>
    <property type="project" value="InterPro"/>
</dbReference>
<evidence type="ECO:0000256" key="8">
    <source>
        <dbReference type="ARBA" id="ARBA00022824"/>
    </source>
</evidence>
<name>A0A6G1GKG2_9PEZI</name>